<evidence type="ECO:0000313" key="4">
    <source>
        <dbReference type="EMBL" id="AFE54628.1"/>
    </source>
</evidence>
<organism evidence="4 5">
    <name type="scientific">Rickettsia typhi str. TH1527</name>
    <dbReference type="NCBI Taxonomy" id="1003201"/>
    <lineage>
        <taxon>Bacteria</taxon>
        <taxon>Pseudomonadati</taxon>
        <taxon>Pseudomonadota</taxon>
        <taxon>Alphaproteobacteria</taxon>
        <taxon>Rickettsiales</taxon>
        <taxon>Rickettsiaceae</taxon>
        <taxon>Rickettsieae</taxon>
        <taxon>Rickettsia</taxon>
        <taxon>typhus group</taxon>
    </lineage>
</organism>
<dbReference type="PIRSF" id="PIRSF005900">
    <property type="entry name" value="Dps"/>
    <property type="match status" value="1"/>
</dbReference>
<dbReference type="EMBL" id="CP003397">
    <property type="protein sequence ID" value="AFE54628.1"/>
    <property type="molecule type" value="Genomic_DNA"/>
</dbReference>
<proteinExistence type="inferred from homology"/>
<dbReference type="PROSITE" id="PS00818">
    <property type="entry name" value="DPS_1"/>
    <property type="match status" value="1"/>
</dbReference>
<dbReference type="InterPro" id="IPR008331">
    <property type="entry name" value="Ferritin_DPS_dom"/>
</dbReference>
<dbReference type="Gene3D" id="1.20.1260.10">
    <property type="match status" value="1"/>
</dbReference>
<dbReference type="InterPro" id="IPR023188">
    <property type="entry name" value="DPS_DNA-bd_CS"/>
</dbReference>
<evidence type="ECO:0000313" key="5">
    <source>
        <dbReference type="Proteomes" id="UP000007581"/>
    </source>
</evidence>
<sequence length="144" mass="16889">MQLVKALERILADSYVLYFKTQNYHWNVEGVEFRSLHLLFEEQYKDLAESLDEIAERIRSLGTKIPVFSNLIKLASIDWTNQNETANEMLKSLTKDQDIIRETLYNGLKVAQAERDECTADMIIGRIRVHEKNRWMLKSSLLII</sequence>
<comment type="similarity">
    <text evidence="1 2">Belongs to the Dps family.</text>
</comment>
<dbReference type="CDD" id="cd01043">
    <property type="entry name" value="DPS"/>
    <property type="match status" value="1"/>
</dbReference>
<name>A0ABM5MVL5_RICTP</name>
<gene>
    <name evidence="4" type="ORF">RTTH1527_03815</name>
</gene>
<dbReference type="PANTHER" id="PTHR42932:SF3">
    <property type="entry name" value="DNA PROTECTION DURING STARVATION PROTEIN"/>
    <property type="match status" value="1"/>
</dbReference>
<dbReference type="Pfam" id="PF00210">
    <property type="entry name" value="Ferritin"/>
    <property type="match status" value="1"/>
</dbReference>
<reference evidence="4" key="1">
    <citation type="submission" date="2012-03" db="EMBL/GenBank/DDBJ databases">
        <authorList>
            <person name="Johnson S.L."/>
            <person name="Sims D."/>
            <person name="Han S."/>
            <person name="Bruce D.C."/>
            <person name="Dasch G.A."/>
        </authorList>
    </citation>
    <scope>NUCLEOTIDE SEQUENCE [LARGE SCALE GENOMIC DNA]</scope>
    <source>
        <strain evidence="4">TH1527</strain>
    </source>
</reference>
<dbReference type="PANTHER" id="PTHR42932">
    <property type="entry name" value="GENERAL STRESS PROTEIN 20U"/>
    <property type="match status" value="1"/>
</dbReference>
<dbReference type="InterPro" id="IPR012347">
    <property type="entry name" value="Ferritin-like"/>
</dbReference>
<dbReference type="InterPro" id="IPR002177">
    <property type="entry name" value="DPS_DNA-bd"/>
</dbReference>
<dbReference type="Proteomes" id="UP000007581">
    <property type="component" value="Chromosome"/>
</dbReference>
<dbReference type="InterPro" id="IPR009078">
    <property type="entry name" value="Ferritin-like_SF"/>
</dbReference>
<feature type="domain" description="Ferritin/DPS" evidence="3">
    <location>
        <begin position="5"/>
        <end position="139"/>
    </location>
</feature>
<dbReference type="SUPFAM" id="SSF47240">
    <property type="entry name" value="Ferritin-like"/>
    <property type="match status" value="1"/>
</dbReference>
<evidence type="ECO:0000259" key="3">
    <source>
        <dbReference type="Pfam" id="PF00210"/>
    </source>
</evidence>
<evidence type="ECO:0000256" key="2">
    <source>
        <dbReference type="RuleBase" id="RU003875"/>
    </source>
</evidence>
<protein>
    <recommendedName>
        <fullName evidence="3">Ferritin/DPS domain-containing protein</fullName>
    </recommendedName>
</protein>
<evidence type="ECO:0000256" key="1">
    <source>
        <dbReference type="ARBA" id="ARBA00009497"/>
    </source>
</evidence>
<accession>A0ABM5MVL5</accession>
<keyword evidence="5" id="KW-1185">Reference proteome</keyword>
<dbReference type="RefSeq" id="WP_011191224.1">
    <property type="nucleotide sequence ID" value="NC_017066.1"/>
</dbReference>
<dbReference type="PRINTS" id="PR01346">
    <property type="entry name" value="HELNAPAPROT"/>
</dbReference>